<evidence type="ECO:0000256" key="1">
    <source>
        <dbReference type="SAM" id="Phobius"/>
    </source>
</evidence>
<name>A0A8C4PZU7_EPTBU</name>
<dbReference type="OMA" id="YPRIVIA"/>
<organism evidence="2 3">
    <name type="scientific">Eptatretus burgeri</name>
    <name type="common">Inshore hagfish</name>
    <dbReference type="NCBI Taxonomy" id="7764"/>
    <lineage>
        <taxon>Eukaryota</taxon>
        <taxon>Metazoa</taxon>
        <taxon>Chordata</taxon>
        <taxon>Craniata</taxon>
        <taxon>Vertebrata</taxon>
        <taxon>Cyclostomata</taxon>
        <taxon>Myxini</taxon>
        <taxon>Myxiniformes</taxon>
        <taxon>Myxinidae</taxon>
        <taxon>Eptatretinae</taxon>
        <taxon>Eptatretus</taxon>
    </lineage>
</organism>
<dbReference type="AlphaFoldDB" id="A0A8C4PZU7"/>
<dbReference type="PANTHER" id="PTHR22684">
    <property type="entry name" value="NULP1-RELATED"/>
    <property type="match status" value="1"/>
</dbReference>
<dbReference type="PANTHER" id="PTHR22684:SF0">
    <property type="entry name" value="RIBOSOME QUALITY CONTROL COMPLEX SUBUNIT TCF25"/>
    <property type="match status" value="1"/>
</dbReference>
<protein>
    <submittedName>
        <fullName evidence="2">Uncharacterized protein</fullName>
    </submittedName>
</protein>
<dbReference type="Pfam" id="PF04910">
    <property type="entry name" value="Tcf25"/>
    <property type="match status" value="1"/>
</dbReference>
<evidence type="ECO:0000313" key="3">
    <source>
        <dbReference type="Proteomes" id="UP000694388"/>
    </source>
</evidence>
<keyword evidence="1" id="KW-0812">Transmembrane</keyword>
<reference evidence="2" key="2">
    <citation type="submission" date="2025-09" db="UniProtKB">
        <authorList>
            <consortium name="Ensembl"/>
        </authorList>
    </citation>
    <scope>IDENTIFICATION</scope>
</reference>
<keyword evidence="1" id="KW-1133">Transmembrane helix</keyword>
<dbReference type="Proteomes" id="UP000694388">
    <property type="component" value="Unplaced"/>
</dbReference>
<accession>A0A8C4PZU7</accession>
<dbReference type="Ensembl" id="ENSEBUT00000008359.1">
    <property type="protein sequence ID" value="ENSEBUP00000007870.1"/>
    <property type="gene ID" value="ENSEBUG00000005118.1"/>
</dbReference>
<reference evidence="2" key="1">
    <citation type="submission" date="2025-08" db="UniProtKB">
        <authorList>
            <consortium name="Ensembl"/>
        </authorList>
    </citation>
    <scope>IDENTIFICATION</scope>
</reference>
<evidence type="ECO:0000313" key="2">
    <source>
        <dbReference type="Ensembl" id="ENSEBUP00000007870.1"/>
    </source>
</evidence>
<keyword evidence="1" id="KW-0472">Membrane</keyword>
<feature type="transmembrane region" description="Helical" evidence="1">
    <location>
        <begin position="29"/>
        <end position="49"/>
    </location>
</feature>
<proteinExistence type="predicted"/>
<dbReference type="InterPro" id="IPR006994">
    <property type="entry name" value="TCF25/Rqc1"/>
</dbReference>
<dbReference type="GeneTree" id="ENSGT00390000005563"/>
<keyword evidence="3" id="KW-1185">Reference proteome</keyword>
<dbReference type="GO" id="GO:1990112">
    <property type="term" value="C:RQC complex"/>
    <property type="evidence" value="ECO:0007669"/>
    <property type="project" value="TreeGrafter"/>
</dbReference>
<sequence>MVQTGEVSVDSQVWYNYWENFRNSHRMEAFFLFIVVFFLCSTFLLFLYINVPTALFSVTQALTNESPYHVDSLLQLSEICRLQEDQEMARTFLERALFSLESSFHPLFNLISGTCLLNYRRPENRSFFLALFKQMLSLESRGCSRTQCISPRNAKNAFPTLVYSLAPEQDPLGILLVLDYLALSAKEYTFLIELHSYWEDSRNLSQLPNFAFSVPLAHWQLSKQKGIAEDHATAHRQQATMLLQHALLAFPTGVLLLLLDACGVQADGEVLKHSYFGRAAQRTLPALAELQCLYVGRAHILWKDVAVLAWLEENTREVMRRVDQDVDLAQEVEMKRQRHYRLAPRNLHRHVILSEIKEAIAHLPHHVTNTPVLAYDPLPPLDSIISYARPERYFAGGGTLSLFLRSLLPTFNMQV</sequence>